<feature type="non-terminal residue" evidence="1">
    <location>
        <position position="1"/>
    </location>
</feature>
<evidence type="ECO:0000313" key="2">
    <source>
        <dbReference type="Proteomes" id="UP001432322"/>
    </source>
</evidence>
<dbReference type="EMBL" id="BTSY01000003">
    <property type="protein sequence ID" value="GMT20304.1"/>
    <property type="molecule type" value="Genomic_DNA"/>
</dbReference>
<gene>
    <name evidence="1" type="ORF">PFISCL1PPCAC_11601</name>
</gene>
<organism evidence="1 2">
    <name type="scientific">Pristionchus fissidentatus</name>
    <dbReference type="NCBI Taxonomy" id="1538716"/>
    <lineage>
        <taxon>Eukaryota</taxon>
        <taxon>Metazoa</taxon>
        <taxon>Ecdysozoa</taxon>
        <taxon>Nematoda</taxon>
        <taxon>Chromadorea</taxon>
        <taxon>Rhabditida</taxon>
        <taxon>Rhabditina</taxon>
        <taxon>Diplogasteromorpha</taxon>
        <taxon>Diplogasteroidea</taxon>
        <taxon>Neodiplogasteridae</taxon>
        <taxon>Pristionchus</taxon>
    </lineage>
</organism>
<evidence type="ECO:0000313" key="1">
    <source>
        <dbReference type="EMBL" id="GMT20304.1"/>
    </source>
</evidence>
<protein>
    <submittedName>
        <fullName evidence="1">Uncharacterized protein</fullName>
    </submittedName>
</protein>
<feature type="non-terminal residue" evidence="1">
    <location>
        <position position="101"/>
    </location>
</feature>
<proteinExistence type="predicted"/>
<keyword evidence="2" id="KW-1185">Reference proteome</keyword>
<name>A0AAV5VRA1_9BILA</name>
<reference evidence="1" key="1">
    <citation type="submission" date="2023-10" db="EMBL/GenBank/DDBJ databases">
        <title>Genome assembly of Pristionchus species.</title>
        <authorList>
            <person name="Yoshida K."/>
            <person name="Sommer R.J."/>
        </authorList>
    </citation>
    <scope>NUCLEOTIDE SEQUENCE</scope>
    <source>
        <strain evidence="1">RS5133</strain>
    </source>
</reference>
<sequence>LCCENFSPNIGPKIDAASLFNISSKTNFLTLNDCEINADDFEFQRLFQTICDSETSRTLHMTLCSAREEERFINLVMTLVVNGQLDRGEGGMIYRDPRSGA</sequence>
<dbReference type="Proteomes" id="UP001432322">
    <property type="component" value="Unassembled WGS sequence"/>
</dbReference>
<comment type="caution">
    <text evidence="1">The sequence shown here is derived from an EMBL/GenBank/DDBJ whole genome shotgun (WGS) entry which is preliminary data.</text>
</comment>
<dbReference type="AlphaFoldDB" id="A0AAV5VRA1"/>
<accession>A0AAV5VRA1</accession>